<organism evidence="1 2">
    <name type="scientific">Irpex rosettiformis</name>
    <dbReference type="NCBI Taxonomy" id="378272"/>
    <lineage>
        <taxon>Eukaryota</taxon>
        <taxon>Fungi</taxon>
        <taxon>Dikarya</taxon>
        <taxon>Basidiomycota</taxon>
        <taxon>Agaricomycotina</taxon>
        <taxon>Agaricomycetes</taxon>
        <taxon>Polyporales</taxon>
        <taxon>Irpicaceae</taxon>
        <taxon>Irpex</taxon>
    </lineage>
</organism>
<accession>A0ACB8ULU3</accession>
<dbReference type="Proteomes" id="UP001055072">
    <property type="component" value="Unassembled WGS sequence"/>
</dbReference>
<proteinExistence type="predicted"/>
<gene>
    <name evidence="1" type="ORF">BDY19DRAFT_988951</name>
</gene>
<comment type="caution">
    <text evidence="1">The sequence shown here is derived from an EMBL/GenBank/DDBJ whole genome shotgun (WGS) entry which is preliminary data.</text>
</comment>
<name>A0ACB8ULU3_9APHY</name>
<dbReference type="EMBL" id="MU274900">
    <property type="protein sequence ID" value="KAI0095186.1"/>
    <property type="molecule type" value="Genomic_DNA"/>
</dbReference>
<keyword evidence="2" id="KW-1185">Reference proteome</keyword>
<evidence type="ECO:0000313" key="2">
    <source>
        <dbReference type="Proteomes" id="UP001055072"/>
    </source>
</evidence>
<reference evidence="1" key="1">
    <citation type="journal article" date="2021" name="Environ. Microbiol.">
        <title>Gene family expansions and transcriptome signatures uncover fungal adaptations to wood decay.</title>
        <authorList>
            <person name="Hage H."/>
            <person name="Miyauchi S."/>
            <person name="Viragh M."/>
            <person name="Drula E."/>
            <person name="Min B."/>
            <person name="Chaduli D."/>
            <person name="Navarro D."/>
            <person name="Favel A."/>
            <person name="Norest M."/>
            <person name="Lesage-Meessen L."/>
            <person name="Balint B."/>
            <person name="Merenyi Z."/>
            <person name="de Eugenio L."/>
            <person name="Morin E."/>
            <person name="Martinez A.T."/>
            <person name="Baldrian P."/>
            <person name="Stursova M."/>
            <person name="Martinez M.J."/>
            <person name="Novotny C."/>
            <person name="Magnuson J.K."/>
            <person name="Spatafora J.W."/>
            <person name="Maurice S."/>
            <person name="Pangilinan J."/>
            <person name="Andreopoulos W."/>
            <person name="LaButti K."/>
            <person name="Hundley H."/>
            <person name="Na H."/>
            <person name="Kuo A."/>
            <person name="Barry K."/>
            <person name="Lipzen A."/>
            <person name="Henrissat B."/>
            <person name="Riley R."/>
            <person name="Ahrendt S."/>
            <person name="Nagy L.G."/>
            <person name="Grigoriev I.V."/>
            <person name="Martin F."/>
            <person name="Rosso M.N."/>
        </authorList>
    </citation>
    <scope>NUCLEOTIDE SEQUENCE</scope>
    <source>
        <strain evidence="1">CBS 384.51</strain>
    </source>
</reference>
<sequence length="309" mass="33461">MFSRRFSTPVPPSPVDKKRRFSWLRPREIEVTTLPQANRSPSPTSATLHSTDLTSPFPPLLFFSHSSRPESVLSSESTSDDIASVARARAPSSLDQVLENARTSELETDADGPPTYSVTMASTTPVTYGFVRTSPFAMVVSPDGVQSAHGHGLYHIGVGVNVWMPNCTVTTIRRGPNENGPVVAEVELGISSVSATVTIGGITKNLQQVYFRKSSTSSSRLYFTGDGSTIKWKLGASSWQAHVGSTLLATFVPTPPRKLTLHPAGHAQADHIMISLVIIMREQLTPVAGIRGNSAELFNYSAHHSYQED</sequence>
<protein>
    <submittedName>
        <fullName evidence="1">Uncharacterized protein</fullName>
    </submittedName>
</protein>
<evidence type="ECO:0000313" key="1">
    <source>
        <dbReference type="EMBL" id="KAI0095186.1"/>
    </source>
</evidence>